<dbReference type="EMBL" id="CM001218">
    <property type="protein sequence ID" value="AES63884.1"/>
    <property type="molecule type" value="Genomic_DNA"/>
</dbReference>
<organism evidence="2 4">
    <name type="scientific">Medicago truncatula</name>
    <name type="common">Barrel medic</name>
    <name type="synonym">Medicago tribuloides</name>
    <dbReference type="NCBI Taxonomy" id="3880"/>
    <lineage>
        <taxon>Eukaryota</taxon>
        <taxon>Viridiplantae</taxon>
        <taxon>Streptophyta</taxon>
        <taxon>Embryophyta</taxon>
        <taxon>Tracheophyta</taxon>
        <taxon>Spermatophyta</taxon>
        <taxon>Magnoliopsida</taxon>
        <taxon>eudicotyledons</taxon>
        <taxon>Gunneridae</taxon>
        <taxon>Pentapetalae</taxon>
        <taxon>rosids</taxon>
        <taxon>fabids</taxon>
        <taxon>Fabales</taxon>
        <taxon>Fabaceae</taxon>
        <taxon>Papilionoideae</taxon>
        <taxon>50 kb inversion clade</taxon>
        <taxon>NPAAA clade</taxon>
        <taxon>Hologalegina</taxon>
        <taxon>IRL clade</taxon>
        <taxon>Trifolieae</taxon>
        <taxon>Medicago</taxon>
    </lineage>
</organism>
<dbReference type="PaxDb" id="3880-AES63884"/>
<dbReference type="eggNOG" id="ENOG502S38Z">
    <property type="taxonomic scope" value="Eukaryota"/>
</dbReference>
<dbReference type="PANTHER" id="PTHR33544:SF14">
    <property type="entry name" value="PROTEIN, PUTATIVE-RELATED"/>
    <property type="match status" value="1"/>
</dbReference>
<dbReference type="InterPro" id="IPR040344">
    <property type="entry name" value="At3g17950-like"/>
</dbReference>
<reference evidence="2 4" key="2">
    <citation type="journal article" date="2014" name="BMC Genomics">
        <title>An improved genome release (version Mt4.0) for the model legume Medicago truncatula.</title>
        <authorList>
            <person name="Tang H."/>
            <person name="Krishnakumar V."/>
            <person name="Bidwell S."/>
            <person name="Rosen B."/>
            <person name="Chan A."/>
            <person name="Zhou S."/>
            <person name="Gentzbittel L."/>
            <person name="Childs K.L."/>
            <person name="Yandell M."/>
            <person name="Gundlach H."/>
            <person name="Mayer K.F."/>
            <person name="Schwartz D.C."/>
            <person name="Town C.D."/>
        </authorList>
    </citation>
    <scope>GENOME REANNOTATION</scope>
    <source>
        <strain evidence="3 4">cv. Jemalong A17</strain>
    </source>
</reference>
<dbReference type="Proteomes" id="UP000002051">
    <property type="component" value="Chromosome 2"/>
</dbReference>
<dbReference type="OMA" id="GFRQHER"/>
<keyword evidence="4" id="KW-1185">Reference proteome</keyword>
<feature type="transmembrane region" description="Helical" evidence="1">
    <location>
        <begin position="6"/>
        <end position="27"/>
    </location>
</feature>
<dbReference type="EnsemblPlants" id="AES63884">
    <property type="protein sequence ID" value="AES63884"/>
    <property type="gene ID" value="MTR_2g014380"/>
</dbReference>
<reference evidence="2 4" key="1">
    <citation type="journal article" date="2011" name="Nature">
        <title>The Medicago genome provides insight into the evolution of rhizobial symbioses.</title>
        <authorList>
            <person name="Young N.D."/>
            <person name="Debelle F."/>
            <person name="Oldroyd G.E."/>
            <person name="Geurts R."/>
            <person name="Cannon S.B."/>
            <person name="Udvardi M.K."/>
            <person name="Benedito V.A."/>
            <person name="Mayer K.F."/>
            <person name="Gouzy J."/>
            <person name="Schoof H."/>
            <person name="Van de Peer Y."/>
            <person name="Proost S."/>
            <person name="Cook D.R."/>
            <person name="Meyers B.C."/>
            <person name="Spannagl M."/>
            <person name="Cheung F."/>
            <person name="De Mita S."/>
            <person name="Krishnakumar V."/>
            <person name="Gundlach H."/>
            <person name="Zhou S."/>
            <person name="Mudge J."/>
            <person name="Bharti A.K."/>
            <person name="Murray J.D."/>
            <person name="Naoumkina M.A."/>
            <person name="Rosen B."/>
            <person name="Silverstein K.A."/>
            <person name="Tang H."/>
            <person name="Rombauts S."/>
            <person name="Zhao P.X."/>
            <person name="Zhou P."/>
            <person name="Barbe V."/>
            <person name="Bardou P."/>
            <person name="Bechner M."/>
            <person name="Bellec A."/>
            <person name="Berger A."/>
            <person name="Berges H."/>
            <person name="Bidwell S."/>
            <person name="Bisseling T."/>
            <person name="Choisne N."/>
            <person name="Couloux A."/>
            <person name="Denny R."/>
            <person name="Deshpande S."/>
            <person name="Dai X."/>
            <person name="Doyle J.J."/>
            <person name="Dudez A.M."/>
            <person name="Farmer A.D."/>
            <person name="Fouteau S."/>
            <person name="Franken C."/>
            <person name="Gibelin C."/>
            <person name="Gish J."/>
            <person name="Goldstein S."/>
            <person name="Gonzalez A.J."/>
            <person name="Green P.J."/>
            <person name="Hallab A."/>
            <person name="Hartog M."/>
            <person name="Hua A."/>
            <person name="Humphray S.J."/>
            <person name="Jeong D.H."/>
            <person name="Jing Y."/>
            <person name="Jocker A."/>
            <person name="Kenton S.M."/>
            <person name="Kim D.J."/>
            <person name="Klee K."/>
            <person name="Lai H."/>
            <person name="Lang C."/>
            <person name="Lin S."/>
            <person name="Macmil S.L."/>
            <person name="Magdelenat G."/>
            <person name="Matthews L."/>
            <person name="McCorrison J."/>
            <person name="Monaghan E.L."/>
            <person name="Mun J.H."/>
            <person name="Najar F.Z."/>
            <person name="Nicholson C."/>
            <person name="Noirot C."/>
            <person name="O'Bleness M."/>
            <person name="Paule C.R."/>
            <person name="Poulain J."/>
            <person name="Prion F."/>
            <person name="Qin B."/>
            <person name="Qu C."/>
            <person name="Retzel E.F."/>
            <person name="Riddle C."/>
            <person name="Sallet E."/>
            <person name="Samain S."/>
            <person name="Samson N."/>
            <person name="Sanders I."/>
            <person name="Saurat O."/>
            <person name="Scarpelli C."/>
            <person name="Schiex T."/>
            <person name="Segurens B."/>
            <person name="Severin A.J."/>
            <person name="Sherrier D.J."/>
            <person name="Shi R."/>
            <person name="Sims S."/>
            <person name="Singer S.R."/>
            <person name="Sinharoy S."/>
            <person name="Sterck L."/>
            <person name="Viollet A."/>
            <person name="Wang B.B."/>
            <person name="Wang K."/>
            <person name="Wang M."/>
            <person name="Wang X."/>
            <person name="Warfsmann J."/>
            <person name="Weissenbach J."/>
            <person name="White D.D."/>
            <person name="White J.D."/>
            <person name="Wiley G.B."/>
            <person name="Wincker P."/>
            <person name="Xing Y."/>
            <person name="Yang L."/>
            <person name="Yao Z."/>
            <person name="Ying F."/>
            <person name="Zhai J."/>
            <person name="Zhou L."/>
            <person name="Zuber A."/>
            <person name="Denarie J."/>
            <person name="Dixon R.A."/>
            <person name="May G.D."/>
            <person name="Schwartz D.C."/>
            <person name="Rogers J."/>
            <person name="Quetier F."/>
            <person name="Town C.D."/>
            <person name="Roe B.A."/>
        </authorList>
    </citation>
    <scope>NUCLEOTIDE SEQUENCE [LARGE SCALE GENOMIC DNA]</scope>
    <source>
        <strain evidence="2">A17</strain>
        <strain evidence="3 4">cv. Jemalong A17</strain>
    </source>
</reference>
<keyword evidence="1" id="KW-1133">Transmembrane helix</keyword>
<keyword evidence="1 2" id="KW-0812">Transmembrane</keyword>
<evidence type="ECO:0000313" key="2">
    <source>
        <dbReference type="EMBL" id="AES63884.1"/>
    </source>
</evidence>
<evidence type="ECO:0000256" key="1">
    <source>
        <dbReference type="SAM" id="Phobius"/>
    </source>
</evidence>
<dbReference type="KEGG" id="mtr:11446067"/>
<dbReference type="AlphaFoldDB" id="G7ISF1"/>
<dbReference type="HOGENOM" id="CLU_127314_0_0_1"/>
<dbReference type="PANTHER" id="PTHR33544">
    <property type="entry name" value="DUF4005 DOMAIN-CONTAINING PROTEIN-RELATED"/>
    <property type="match status" value="1"/>
</dbReference>
<keyword evidence="1" id="KW-0472">Membrane</keyword>
<accession>G7ISF1</accession>
<evidence type="ECO:0000313" key="3">
    <source>
        <dbReference type="EnsemblPlants" id="AES63884"/>
    </source>
</evidence>
<proteinExistence type="predicted"/>
<evidence type="ECO:0000313" key="4">
    <source>
        <dbReference type="Proteomes" id="UP000002051"/>
    </source>
</evidence>
<protein>
    <submittedName>
        <fullName evidence="2">Transmembrane protein, putative</fullName>
    </submittedName>
</protein>
<sequence length="182" mass="20760">MDTLVVIKVLILYPPTYIFIEIVNVLLKTITVMSSQNDEMVIGWPLGLSFLNIRLRVVEASSMKPYQLHMPSTSFSSFSTSNLDTESTASFFKDNSVSLAQLIGFRSGDRERMYFPNSLRFEERNKKLEKGSCSHDSKVQGRDMSRVICIPVLLDTLLKIRNSKKSSRNKDDMSNTFETRNS</sequence>
<name>G7ISF1_MEDTR</name>
<dbReference type="OrthoDB" id="738796at2759"/>
<reference evidence="3" key="3">
    <citation type="submission" date="2015-04" db="UniProtKB">
        <authorList>
            <consortium name="EnsemblPlants"/>
        </authorList>
    </citation>
    <scope>IDENTIFICATION</scope>
    <source>
        <strain evidence="3">cv. Jemalong A17</strain>
    </source>
</reference>
<gene>
    <name evidence="3" type="primary">11446067</name>
    <name evidence="2" type="ordered locus">MTR_2g014380</name>
</gene>